<evidence type="ECO:0000256" key="3">
    <source>
        <dbReference type="ARBA" id="ARBA00006904"/>
    </source>
</evidence>
<feature type="binding site" evidence="11">
    <location>
        <position position="102"/>
    </location>
    <ligand>
        <name>pyridoxal 5'-phosphate</name>
        <dbReference type="ChEBI" id="CHEBI:597326"/>
    </ligand>
</feature>
<evidence type="ECO:0000256" key="4">
    <source>
        <dbReference type="ARBA" id="ARBA00022576"/>
    </source>
</evidence>
<comment type="similarity">
    <text evidence="3 11">Belongs to the class-V pyridoxal-phosphate-dependent aminotransferase family. SerC subfamily.</text>
</comment>
<dbReference type="InterPro" id="IPR000192">
    <property type="entry name" value="Aminotrans_V_dom"/>
</dbReference>
<keyword evidence="7 11" id="KW-0663">Pyridoxal phosphate</keyword>
<keyword evidence="8 11" id="KW-0718">Serine biosynthesis</keyword>
<feature type="binding site" evidence="11">
    <location>
        <position position="196"/>
    </location>
    <ligand>
        <name>pyridoxal 5'-phosphate</name>
        <dbReference type="ChEBI" id="CHEBI:597326"/>
    </ligand>
</feature>
<keyword evidence="12" id="KW-0175">Coiled coil</keyword>
<comment type="caution">
    <text evidence="14">The sequence shown here is derived from an EMBL/GenBank/DDBJ whole genome shotgun (WGS) entry which is preliminary data.</text>
</comment>
<dbReference type="EMBL" id="JBHRZT010000043">
    <property type="protein sequence ID" value="MFC3883797.1"/>
    <property type="molecule type" value="Genomic_DNA"/>
</dbReference>
<comment type="caution">
    <text evidence="11">Lacks conserved residue(s) required for the propagation of feature annotation.</text>
</comment>
<evidence type="ECO:0000256" key="2">
    <source>
        <dbReference type="ARBA" id="ARBA00005099"/>
    </source>
</evidence>
<dbReference type="RefSeq" id="WP_377914631.1">
    <property type="nucleotide sequence ID" value="NZ_JBHRZT010000043.1"/>
</dbReference>
<dbReference type="Gene3D" id="3.90.1150.10">
    <property type="entry name" value="Aspartate Aminotransferase, domain 1"/>
    <property type="match status" value="1"/>
</dbReference>
<evidence type="ECO:0000256" key="1">
    <source>
        <dbReference type="ARBA" id="ARBA00003483"/>
    </source>
</evidence>
<organism evidence="14 15">
    <name type="scientific">Bacillus songklensis</name>
    <dbReference type="NCBI Taxonomy" id="1069116"/>
    <lineage>
        <taxon>Bacteria</taxon>
        <taxon>Bacillati</taxon>
        <taxon>Bacillota</taxon>
        <taxon>Bacilli</taxon>
        <taxon>Bacillales</taxon>
        <taxon>Bacillaceae</taxon>
        <taxon>Bacillus</taxon>
    </lineage>
</organism>
<comment type="catalytic activity">
    <reaction evidence="10 11">
        <text>O-phospho-L-serine + 2-oxoglutarate = 3-phosphooxypyruvate + L-glutamate</text>
        <dbReference type="Rhea" id="RHEA:14329"/>
        <dbReference type="ChEBI" id="CHEBI:16810"/>
        <dbReference type="ChEBI" id="CHEBI:18110"/>
        <dbReference type="ChEBI" id="CHEBI:29985"/>
        <dbReference type="ChEBI" id="CHEBI:57524"/>
        <dbReference type="EC" id="2.6.1.52"/>
    </reaction>
</comment>
<dbReference type="InterPro" id="IPR015421">
    <property type="entry name" value="PyrdxlP-dep_Trfase_major"/>
</dbReference>
<keyword evidence="6 11" id="KW-0808">Transferase</keyword>
<evidence type="ECO:0000256" key="7">
    <source>
        <dbReference type="ARBA" id="ARBA00022898"/>
    </source>
</evidence>
<dbReference type="CDD" id="cd00611">
    <property type="entry name" value="PSAT_like"/>
    <property type="match status" value="1"/>
</dbReference>
<comment type="cofactor">
    <cofactor evidence="11">
        <name>pyridoxal 5'-phosphate</name>
        <dbReference type="ChEBI" id="CHEBI:597326"/>
    </cofactor>
    <text evidence="11">Binds 1 pyridoxal phosphate per subunit.</text>
</comment>
<comment type="pathway">
    <text evidence="2 11">Amino-acid biosynthesis; L-serine biosynthesis; L-serine from 3-phospho-D-glycerate: step 2/3.</text>
</comment>
<keyword evidence="15" id="KW-1185">Reference proteome</keyword>
<dbReference type="NCBIfam" id="TIGR01364">
    <property type="entry name" value="serC_1"/>
    <property type="match status" value="1"/>
</dbReference>
<name>A0ABV8B3R9_9BACI</name>
<dbReference type="InterPro" id="IPR022278">
    <property type="entry name" value="Pser_aminoTfrase"/>
</dbReference>
<evidence type="ECO:0000313" key="15">
    <source>
        <dbReference type="Proteomes" id="UP001595752"/>
    </source>
</evidence>
<dbReference type="GO" id="GO:0004648">
    <property type="term" value="F:O-phospho-L-serine:2-oxoglutarate aminotransferase activity"/>
    <property type="evidence" value="ECO:0007669"/>
    <property type="project" value="UniProtKB-EC"/>
</dbReference>
<evidence type="ECO:0000313" key="14">
    <source>
        <dbReference type="EMBL" id="MFC3883797.1"/>
    </source>
</evidence>
<feature type="modified residue" description="N6-(pyridoxal phosphate)lysine" evidence="11">
    <location>
        <position position="197"/>
    </location>
</feature>
<keyword evidence="5 11" id="KW-0028">Amino-acid biosynthesis</keyword>
<sequence>MKRAYNFNAGPSALPLPVLEKAQAEFINYNSTGMSVMELSHRSKDFEQILENAKNLLKELLDIPDTYEILFLQGGASLQFSMVPMNFLGTDQTAAYALTGSWSEKALKEAKKEGKTAVAASTSEGKYRSIPKQADIILPEEDIAYLHITSNNTIYGTQWHEYPSFEGVDLIADMSSDILCKKIDINQFSLIYAGAQKNLGPSGVTLVILKKELLDRIPDNLPTMLDYRTHVKNNSLYHTPPTFGIYMLSLVLEWVKEQGGVDAIQKHNEHKASLLYECMELYPDFYRPHADKDSRSIMNVTFTLPNEELTKSFLQQAKEKGFVGLAGHRSVGGCRASIYNAVPLEACEALASFMKEFRQANVTVSEI</sequence>
<keyword evidence="4 11" id="KW-0032">Aminotransferase</keyword>
<dbReference type="HAMAP" id="MF_00160">
    <property type="entry name" value="SerC_aminotrans_5"/>
    <property type="match status" value="1"/>
</dbReference>
<comment type="catalytic activity">
    <reaction evidence="9 11">
        <text>4-(phosphooxy)-L-threonine + 2-oxoglutarate = (R)-3-hydroxy-2-oxo-4-phosphooxybutanoate + L-glutamate</text>
        <dbReference type="Rhea" id="RHEA:16573"/>
        <dbReference type="ChEBI" id="CHEBI:16810"/>
        <dbReference type="ChEBI" id="CHEBI:29985"/>
        <dbReference type="ChEBI" id="CHEBI:58452"/>
        <dbReference type="ChEBI" id="CHEBI:58538"/>
        <dbReference type="EC" id="2.6.1.52"/>
    </reaction>
</comment>
<dbReference type="EC" id="2.6.1.52" evidence="11"/>
<evidence type="ECO:0000256" key="11">
    <source>
        <dbReference type="HAMAP-Rule" id="MF_00160"/>
    </source>
</evidence>
<dbReference type="PIRSF" id="PIRSF000525">
    <property type="entry name" value="SerC"/>
    <property type="match status" value="1"/>
</dbReference>
<evidence type="ECO:0000256" key="10">
    <source>
        <dbReference type="ARBA" id="ARBA00049007"/>
    </source>
</evidence>
<feature type="binding site" evidence="11">
    <location>
        <position position="173"/>
    </location>
    <ligand>
        <name>pyridoxal 5'-phosphate</name>
        <dbReference type="ChEBI" id="CHEBI:597326"/>
    </ligand>
</feature>
<feature type="binding site" evidence="11">
    <location>
        <position position="42"/>
    </location>
    <ligand>
        <name>L-glutamate</name>
        <dbReference type="ChEBI" id="CHEBI:29985"/>
    </ligand>
</feature>
<proteinExistence type="inferred from homology"/>
<feature type="binding site" evidence="11">
    <location>
        <position position="153"/>
    </location>
    <ligand>
        <name>pyridoxal 5'-phosphate</name>
        <dbReference type="ChEBI" id="CHEBI:597326"/>
    </ligand>
</feature>
<comment type="function">
    <text evidence="1 11">Catalyzes the reversible conversion of 3-phosphohydroxypyruvate to phosphoserine and of 3-hydroxy-2-oxo-4-phosphonooxybutanoate to phosphohydroxythreonine.</text>
</comment>
<keyword evidence="11" id="KW-0963">Cytoplasm</keyword>
<dbReference type="Gene3D" id="3.40.640.10">
    <property type="entry name" value="Type I PLP-dependent aspartate aminotransferase-like (Major domain)"/>
    <property type="match status" value="1"/>
</dbReference>
<dbReference type="SUPFAM" id="SSF53383">
    <property type="entry name" value="PLP-dependent transferases"/>
    <property type="match status" value="1"/>
</dbReference>
<gene>
    <name evidence="11 14" type="primary">serC</name>
    <name evidence="14" type="ORF">ACFOU2_09900</name>
</gene>
<evidence type="ECO:0000256" key="9">
    <source>
        <dbReference type="ARBA" id="ARBA00047630"/>
    </source>
</evidence>
<evidence type="ECO:0000256" key="12">
    <source>
        <dbReference type="SAM" id="Coils"/>
    </source>
</evidence>
<dbReference type="InterPro" id="IPR015424">
    <property type="entry name" value="PyrdxlP-dep_Trfase"/>
</dbReference>
<comment type="subunit">
    <text evidence="11">Homodimer.</text>
</comment>
<dbReference type="NCBIfam" id="NF003764">
    <property type="entry name" value="PRK05355.1"/>
    <property type="match status" value="1"/>
</dbReference>
<reference evidence="15" key="1">
    <citation type="journal article" date="2019" name="Int. J. Syst. Evol. Microbiol.">
        <title>The Global Catalogue of Microorganisms (GCM) 10K type strain sequencing project: providing services to taxonomists for standard genome sequencing and annotation.</title>
        <authorList>
            <consortium name="The Broad Institute Genomics Platform"/>
            <consortium name="The Broad Institute Genome Sequencing Center for Infectious Disease"/>
            <person name="Wu L."/>
            <person name="Ma J."/>
        </authorList>
    </citation>
    <scope>NUCLEOTIDE SEQUENCE [LARGE SCALE GENOMIC DNA]</scope>
    <source>
        <strain evidence="15">CCUG 61889</strain>
    </source>
</reference>
<protein>
    <recommendedName>
        <fullName evidence="11">Phosphoserine aminotransferase</fullName>
        <ecNumber evidence="11">2.6.1.52</ecNumber>
    </recommendedName>
    <alternativeName>
        <fullName evidence="11">Phosphohydroxythreonine aminotransferase</fullName>
        <shortName evidence="11">PSAT</shortName>
    </alternativeName>
</protein>
<feature type="domain" description="Aminotransferase class V" evidence="13">
    <location>
        <begin position="5"/>
        <end position="348"/>
    </location>
</feature>
<dbReference type="InterPro" id="IPR015422">
    <property type="entry name" value="PyrdxlP-dep_Trfase_small"/>
</dbReference>
<dbReference type="PANTHER" id="PTHR43247">
    <property type="entry name" value="PHOSPHOSERINE AMINOTRANSFERASE"/>
    <property type="match status" value="1"/>
</dbReference>
<feature type="binding site" evidence="11">
    <location>
        <begin position="76"/>
        <end position="77"/>
    </location>
    <ligand>
        <name>pyridoxal 5'-phosphate</name>
        <dbReference type="ChEBI" id="CHEBI:597326"/>
    </ligand>
</feature>
<comment type="subcellular location">
    <subcellularLocation>
        <location evidence="11">Cytoplasm</location>
    </subcellularLocation>
</comment>
<dbReference type="Pfam" id="PF00266">
    <property type="entry name" value="Aminotran_5"/>
    <property type="match status" value="1"/>
</dbReference>
<dbReference type="PANTHER" id="PTHR43247:SF1">
    <property type="entry name" value="PHOSPHOSERINE AMINOTRANSFERASE"/>
    <property type="match status" value="1"/>
</dbReference>
<dbReference type="Proteomes" id="UP001595752">
    <property type="component" value="Unassembled WGS sequence"/>
</dbReference>
<evidence type="ECO:0000256" key="6">
    <source>
        <dbReference type="ARBA" id="ARBA00022679"/>
    </source>
</evidence>
<feature type="coiled-coil region" evidence="12">
    <location>
        <begin position="36"/>
        <end position="63"/>
    </location>
</feature>
<evidence type="ECO:0000256" key="5">
    <source>
        <dbReference type="ARBA" id="ARBA00022605"/>
    </source>
</evidence>
<accession>A0ABV8B3R9</accession>
<evidence type="ECO:0000259" key="13">
    <source>
        <dbReference type="Pfam" id="PF00266"/>
    </source>
</evidence>
<evidence type="ECO:0000256" key="8">
    <source>
        <dbReference type="ARBA" id="ARBA00023299"/>
    </source>
</evidence>